<gene>
    <name evidence="3" type="ORF">Pla8534_44800</name>
</gene>
<reference evidence="3 4" key="1">
    <citation type="submission" date="2019-02" db="EMBL/GenBank/DDBJ databases">
        <title>Deep-cultivation of Planctomycetes and their phenomic and genomic characterization uncovers novel biology.</title>
        <authorList>
            <person name="Wiegand S."/>
            <person name="Jogler M."/>
            <person name="Boedeker C."/>
            <person name="Pinto D."/>
            <person name="Vollmers J."/>
            <person name="Rivas-Marin E."/>
            <person name="Kohn T."/>
            <person name="Peeters S.H."/>
            <person name="Heuer A."/>
            <person name="Rast P."/>
            <person name="Oberbeckmann S."/>
            <person name="Bunk B."/>
            <person name="Jeske O."/>
            <person name="Meyerdierks A."/>
            <person name="Storesund J.E."/>
            <person name="Kallscheuer N."/>
            <person name="Luecker S."/>
            <person name="Lage O.M."/>
            <person name="Pohl T."/>
            <person name="Merkel B.J."/>
            <person name="Hornburger P."/>
            <person name="Mueller R.-W."/>
            <person name="Bruemmer F."/>
            <person name="Labrenz M."/>
            <person name="Spormann A.M."/>
            <person name="Op den Camp H."/>
            <person name="Overmann J."/>
            <person name="Amann R."/>
            <person name="Jetten M.S.M."/>
            <person name="Mascher T."/>
            <person name="Medema M.H."/>
            <person name="Devos D.P."/>
            <person name="Kaster A.-K."/>
            <person name="Ovreas L."/>
            <person name="Rohde M."/>
            <person name="Galperin M.Y."/>
            <person name="Jogler C."/>
        </authorList>
    </citation>
    <scope>NUCLEOTIDE SEQUENCE [LARGE SCALE GENOMIC DNA]</scope>
    <source>
        <strain evidence="3 4">Pla85_3_4</strain>
    </source>
</reference>
<dbReference type="Proteomes" id="UP000317648">
    <property type="component" value="Chromosome"/>
</dbReference>
<accession>A0A518DXT4</accession>
<evidence type="ECO:0000313" key="3">
    <source>
        <dbReference type="EMBL" id="QDU96659.1"/>
    </source>
</evidence>
<proteinExistence type="predicted"/>
<protein>
    <recommendedName>
        <fullName evidence="2">LssY-like C-terminal domain-containing protein</fullName>
    </recommendedName>
</protein>
<feature type="domain" description="LssY-like C-terminal" evidence="2">
    <location>
        <begin position="58"/>
        <end position="238"/>
    </location>
</feature>
<keyword evidence="1" id="KW-1133">Transmembrane helix</keyword>
<feature type="transmembrane region" description="Helical" evidence="1">
    <location>
        <begin position="21"/>
        <end position="44"/>
    </location>
</feature>
<keyword evidence="1" id="KW-0472">Membrane</keyword>
<sequence>MEPVDAPTPESSRRRRRLQRMFFGIAGLLIVYVMFAYGILPLIWEGYAHRHPTFDDDPRITRTGDDHPGDPLNVALIGSQAEVNALMAAADWYVADRLGLRSDLKIAADTVLARPYDEAPVSKLFLFGRPEDLAFEKPVGNDPRKRNHVRFWKAPEQDSQGRTIWLGSASYDERVGLSHTTGQITHHIAADIDDERDRLFADLEKTGRLEETYTLPHFHTKLEGHNGGGDPWHTDGALYVGVIEPEPATPADAKPADAKPAD</sequence>
<name>A0A518DXT4_9BACT</name>
<keyword evidence="4" id="KW-1185">Reference proteome</keyword>
<dbReference type="EMBL" id="CP036433">
    <property type="protein sequence ID" value="QDU96659.1"/>
    <property type="molecule type" value="Genomic_DNA"/>
</dbReference>
<dbReference type="KEGG" id="lcre:Pla8534_44800"/>
<organism evidence="3 4">
    <name type="scientific">Lignipirellula cremea</name>
    <dbReference type="NCBI Taxonomy" id="2528010"/>
    <lineage>
        <taxon>Bacteria</taxon>
        <taxon>Pseudomonadati</taxon>
        <taxon>Planctomycetota</taxon>
        <taxon>Planctomycetia</taxon>
        <taxon>Pirellulales</taxon>
        <taxon>Pirellulaceae</taxon>
        <taxon>Lignipirellula</taxon>
    </lineage>
</organism>
<evidence type="ECO:0000313" key="4">
    <source>
        <dbReference type="Proteomes" id="UP000317648"/>
    </source>
</evidence>
<dbReference type="RefSeq" id="WP_145055273.1">
    <property type="nucleotide sequence ID" value="NZ_CP036433.1"/>
</dbReference>
<dbReference type="OrthoDB" id="3725455at2"/>
<dbReference type="Pfam" id="PF14067">
    <property type="entry name" value="LssY_C"/>
    <property type="match status" value="1"/>
</dbReference>
<dbReference type="InterPro" id="IPR025902">
    <property type="entry name" value="LssY-like-C_dom"/>
</dbReference>
<keyword evidence="1" id="KW-0812">Transmembrane</keyword>
<dbReference type="AlphaFoldDB" id="A0A518DXT4"/>
<evidence type="ECO:0000256" key="1">
    <source>
        <dbReference type="SAM" id="Phobius"/>
    </source>
</evidence>
<evidence type="ECO:0000259" key="2">
    <source>
        <dbReference type="Pfam" id="PF14067"/>
    </source>
</evidence>